<evidence type="ECO:0000313" key="2">
    <source>
        <dbReference type="EMBL" id="MBC3178277.1"/>
    </source>
</evidence>
<organism evidence="3 4">
    <name type="scientific">Corynebacterium lujinxingii</name>
    <dbReference type="NCBI Taxonomy" id="2763010"/>
    <lineage>
        <taxon>Bacteria</taxon>
        <taxon>Bacillati</taxon>
        <taxon>Actinomycetota</taxon>
        <taxon>Actinomycetes</taxon>
        <taxon>Mycobacteriales</taxon>
        <taxon>Corynebacteriaceae</taxon>
        <taxon>Corynebacterium</taxon>
    </lineage>
</organism>
<feature type="compositionally biased region" description="Acidic residues" evidence="1">
    <location>
        <begin position="238"/>
        <end position="247"/>
    </location>
</feature>
<keyword evidence="5" id="KW-1185">Reference proteome</keyword>
<dbReference type="EMBL" id="JACMYE010000002">
    <property type="protein sequence ID" value="MBC3178277.1"/>
    <property type="molecule type" value="Genomic_DNA"/>
</dbReference>
<dbReference type="Proteomes" id="UP000516235">
    <property type="component" value="Chromosome"/>
</dbReference>
<evidence type="ECO:0000313" key="3">
    <source>
        <dbReference type="EMBL" id="QNP90023.1"/>
    </source>
</evidence>
<protein>
    <recommendedName>
        <fullName evidence="6">Secreted protein</fullName>
    </recommendedName>
</protein>
<name>A0A7H0JYA7_9CORY</name>
<gene>
    <name evidence="2" type="ORF">H7348_02930</name>
    <name evidence="3" type="ORF">IAU68_10265</name>
</gene>
<evidence type="ECO:0000313" key="5">
    <source>
        <dbReference type="Proteomes" id="UP000642876"/>
    </source>
</evidence>
<dbReference type="RefSeq" id="WP_171193789.1">
    <property type="nucleotide sequence ID" value="NZ_CP061032.1"/>
</dbReference>
<evidence type="ECO:0000313" key="4">
    <source>
        <dbReference type="Proteomes" id="UP000516235"/>
    </source>
</evidence>
<feature type="region of interest" description="Disordered" evidence="1">
    <location>
        <begin position="214"/>
        <end position="253"/>
    </location>
</feature>
<sequence length="278" mass="29400">MVALLLVLAFAALAAGVALFIADARQRSPRRAWAREHGFTFAKVDDLLAGEWTRGAASRGATAREVVSGSAYGHDVHLADLGGVTVLAVPTGREADVVVDMRRNGFAPAQRDDDLLEVAGEGGFTVHATSAGPARRLIDERVRTALATLPKSVSAVWFEGAWVIGEFAPDAAAEDWDAALAPLALLADAARTLPPREAAPLQVVDVVGEGVVEKRSARPDDPVELPTRTTGGERGEVEERDLGDDDVTAIAGDAHNVTDLTRVRRVQGPSSIFDSEEK</sequence>
<dbReference type="EMBL" id="CP061032">
    <property type="protein sequence ID" value="QNP90023.1"/>
    <property type="molecule type" value="Genomic_DNA"/>
</dbReference>
<evidence type="ECO:0000256" key="1">
    <source>
        <dbReference type="SAM" id="MobiDB-lite"/>
    </source>
</evidence>
<proteinExistence type="predicted"/>
<reference evidence="4 5" key="1">
    <citation type="submission" date="2020-08" db="EMBL/GenBank/DDBJ databases">
        <title>novel species in genus Corynebacterium.</title>
        <authorList>
            <person name="Zhang G."/>
        </authorList>
    </citation>
    <scope>NUCLEOTIDE SEQUENCE [LARGE SCALE GENOMIC DNA]</scope>
    <source>
        <strain evidence="4 5">zg-917</strain>
        <strain evidence="3">Zg-917</strain>
    </source>
</reference>
<dbReference type="Proteomes" id="UP000642876">
    <property type="component" value="Unassembled WGS sequence"/>
</dbReference>
<dbReference type="CDD" id="cd21904">
    <property type="entry name" value="TtfA-like"/>
    <property type="match status" value="1"/>
</dbReference>
<dbReference type="InterPro" id="IPR049726">
    <property type="entry name" value="TtfA-like_core"/>
</dbReference>
<dbReference type="KEGG" id="cluj:IAU68_10265"/>
<dbReference type="AlphaFoldDB" id="A0A7H0JYA7"/>
<evidence type="ECO:0008006" key="6">
    <source>
        <dbReference type="Google" id="ProtNLM"/>
    </source>
</evidence>
<accession>A0A7H0JYA7</accession>